<accession>A0A0B4XB94</accession>
<evidence type="ECO:0000313" key="2">
    <source>
        <dbReference type="Proteomes" id="UP000031368"/>
    </source>
</evidence>
<organism evidence="1 2">
    <name type="scientific">Rhizobium gallicum bv. gallicum R602sp</name>
    <dbReference type="NCBI Taxonomy" id="1041138"/>
    <lineage>
        <taxon>Bacteria</taxon>
        <taxon>Pseudomonadati</taxon>
        <taxon>Pseudomonadota</taxon>
        <taxon>Alphaproteobacteria</taxon>
        <taxon>Hyphomicrobiales</taxon>
        <taxon>Rhizobiaceae</taxon>
        <taxon>Rhizobium/Agrobacterium group</taxon>
        <taxon>Rhizobium</taxon>
    </lineage>
</organism>
<dbReference type="KEGG" id="rga:RGR602_PC00318"/>
<dbReference type="Proteomes" id="UP000031368">
    <property type="component" value="Plasmid pRgalR602c"/>
</dbReference>
<evidence type="ECO:0000313" key="1">
    <source>
        <dbReference type="EMBL" id="AJD44361.1"/>
    </source>
</evidence>
<protein>
    <submittedName>
        <fullName evidence="1">Uncharacterized protein</fullName>
    </submittedName>
</protein>
<dbReference type="AlphaFoldDB" id="A0A0B4XB94"/>
<keyword evidence="1" id="KW-0614">Plasmid</keyword>
<reference evidence="1 2" key="1">
    <citation type="submission" date="2013-11" db="EMBL/GenBank/DDBJ databases">
        <title>Complete genome sequence of Rhizobium gallicum bv. gallicum R602.</title>
        <authorList>
            <person name="Bustos P."/>
            <person name="Santamaria R.I."/>
            <person name="Lozano L."/>
            <person name="Acosta J.L."/>
            <person name="Ormeno-Orrillo E."/>
            <person name="Rogel M.A."/>
            <person name="Romero D."/>
            <person name="Cevallos M.A."/>
            <person name="Martinez-Romero E."/>
            <person name="Gonzalez V."/>
        </authorList>
    </citation>
    <scope>NUCLEOTIDE SEQUENCE [LARGE SCALE GENOMIC DNA]</scope>
    <source>
        <strain evidence="1 2">R602</strain>
        <plasmid evidence="1 2">pRgalR602c</plasmid>
    </source>
</reference>
<name>A0A0B4XB94_9HYPH</name>
<proteinExistence type="predicted"/>
<sequence>MGGSSVCRSSHPHDANRLHRLERIRIRDTYPMTQDLRLRFGLNLSFWGRPMQERNTAARQLTACQRGIWKKARECDRRSIGR</sequence>
<keyword evidence="2" id="KW-1185">Reference proteome</keyword>
<dbReference type="HOGENOM" id="CLU_2555889_0_0_5"/>
<geneLocation type="plasmid" evidence="1 2">
    <name>pRgalR602c</name>
</geneLocation>
<gene>
    <name evidence="1" type="ORF">RGR602_PC00318</name>
</gene>
<dbReference type="EMBL" id="CP006880">
    <property type="protein sequence ID" value="AJD44361.1"/>
    <property type="molecule type" value="Genomic_DNA"/>
</dbReference>